<dbReference type="Pfam" id="PF00782">
    <property type="entry name" value="DSPc"/>
    <property type="match status" value="1"/>
</dbReference>
<dbReference type="InterPro" id="IPR001763">
    <property type="entry name" value="Rhodanese-like_dom"/>
</dbReference>
<dbReference type="PROSITE" id="PS50056">
    <property type="entry name" value="TYR_PHOSPHATASE_2"/>
    <property type="match status" value="1"/>
</dbReference>
<dbReference type="SUPFAM" id="SSF52799">
    <property type="entry name" value="(Phosphotyrosine protein) phosphatases II"/>
    <property type="match status" value="1"/>
</dbReference>
<dbReference type="Gene3D" id="3.40.250.10">
    <property type="entry name" value="Rhodanese-like domain"/>
    <property type="match status" value="1"/>
</dbReference>
<feature type="domain" description="Rhodanese" evidence="7">
    <location>
        <begin position="44"/>
        <end position="160"/>
    </location>
</feature>
<feature type="domain" description="Tyrosine-protein phosphatase" evidence="5">
    <location>
        <begin position="205"/>
        <end position="342"/>
    </location>
</feature>
<proteinExistence type="inferred from homology"/>
<feature type="domain" description="Tyrosine specific protein phosphatases" evidence="6">
    <location>
        <begin position="263"/>
        <end position="326"/>
    </location>
</feature>
<evidence type="ECO:0000259" key="5">
    <source>
        <dbReference type="PROSITE" id="PS50054"/>
    </source>
</evidence>
<dbReference type="OrthoDB" id="10252009at2759"/>
<evidence type="ECO:0000259" key="6">
    <source>
        <dbReference type="PROSITE" id="PS50056"/>
    </source>
</evidence>
<evidence type="ECO:0000256" key="1">
    <source>
        <dbReference type="ARBA" id="ARBA00008601"/>
    </source>
</evidence>
<comment type="similarity">
    <text evidence="1">Belongs to the protein-tyrosine phosphatase family. Non-receptor class dual specificity subfamily.</text>
</comment>
<dbReference type="GO" id="GO:0005737">
    <property type="term" value="C:cytoplasm"/>
    <property type="evidence" value="ECO:0007669"/>
    <property type="project" value="TreeGrafter"/>
</dbReference>
<evidence type="ECO:0000259" key="7">
    <source>
        <dbReference type="PROSITE" id="PS50206"/>
    </source>
</evidence>
<evidence type="ECO:0000256" key="4">
    <source>
        <dbReference type="ARBA" id="ARBA00022912"/>
    </source>
</evidence>
<dbReference type="PROSITE" id="PS50054">
    <property type="entry name" value="TYR_PHOSPHATASE_DUAL"/>
    <property type="match status" value="1"/>
</dbReference>
<sequence length="411" mass="45966">MDFPADARPISTFSMVESVTRSRMLSLPPLQQVTPQWLFNRLQTQGGLTLVDTRGFKCYEHSHIWSFINLPQPLQTASASTPIFLSSLDGVCPLPDSAQRSWNKRKLTDVIVYDHFGMYTPSSWSMHLATLLVQERIVTSVKLLRGGMQAFQRDYPFMITGRKDSHPVPALSTPVKTTVVVDTLPRIDRTADETSQATTTHALTFPNDIVPGFLYLGNVWQASQPEILRKMGITHVLSVCEIAPSNPMPRITYMTVSPSSLYESFDRCYVFLKKARKTGGKVLINCVSGVSASPTLAVYYLMRSERISLVQAYNDVLACRPLMFPSVACMFMLVESELCRCGVASIQSTEAMDALQSGALNDDRPWQPQVKLSTQLSMFFLGRCNDRYVQDNMALLFGDRVTRQSSCVLGQ</sequence>
<dbReference type="InterPro" id="IPR020422">
    <property type="entry name" value="TYR_PHOSPHATASE_DUAL_dom"/>
</dbReference>
<dbReference type="InterPro" id="IPR000340">
    <property type="entry name" value="Dual-sp_phosphatase_cat-dom"/>
</dbReference>
<keyword evidence="4" id="KW-0904">Protein phosphatase</keyword>
<evidence type="ECO:0000256" key="2">
    <source>
        <dbReference type="ARBA" id="ARBA00013064"/>
    </source>
</evidence>
<keyword evidence="3" id="KW-0378">Hydrolase</keyword>
<dbReference type="STRING" id="157072.A0A024UMT0"/>
<dbReference type="VEuPathDB" id="FungiDB:H310_02093"/>
<gene>
    <name evidence="8" type="ORF">H310_02093</name>
</gene>
<dbReference type="eggNOG" id="KOG1716">
    <property type="taxonomic scope" value="Eukaryota"/>
</dbReference>
<dbReference type="InterPro" id="IPR000387">
    <property type="entry name" value="Tyr_Pase_dom"/>
</dbReference>
<dbReference type="Pfam" id="PF00581">
    <property type="entry name" value="Rhodanese"/>
    <property type="match status" value="1"/>
</dbReference>
<evidence type="ECO:0000256" key="3">
    <source>
        <dbReference type="ARBA" id="ARBA00022801"/>
    </source>
</evidence>
<dbReference type="CDD" id="cd14498">
    <property type="entry name" value="DSP"/>
    <property type="match status" value="1"/>
</dbReference>
<dbReference type="GeneID" id="20079143"/>
<dbReference type="SUPFAM" id="SSF52821">
    <property type="entry name" value="Rhodanese/Cell cycle control phosphatase"/>
    <property type="match status" value="1"/>
</dbReference>
<evidence type="ECO:0000313" key="8">
    <source>
        <dbReference type="EMBL" id="ETW07619.1"/>
    </source>
</evidence>
<dbReference type="Gene3D" id="3.90.190.10">
    <property type="entry name" value="Protein tyrosine phosphatase superfamily"/>
    <property type="match status" value="1"/>
</dbReference>
<reference evidence="8" key="1">
    <citation type="submission" date="2013-12" db="EMBL/GenBank/DDBJ databases">
        <title>The Genome Sequence of Aphanomyces invadans NJM9701.</title>
        <authorList>
            <consortium name="The Broad Institute Genomics Platform"/>
            <person name="Russ C."/>
            <person name="Tyler B."/>
            <person name="van West P."/>
            <person name="Dieguez-Uribeondo J."/>
            <person name="Young S.K."/>
            <person name="Zeng Q."/>
            <person name="Gargeya S."/>
            <person name="Fitzgerald M."/>
            <person name="Abouelleil A."/>
            <person name="Alvarado L."/>
            <person name="Chapman S.B."/>
            <person name="Gainer-Dewar J."/>
            <person name="Goldberg J."/>
            <person name="Griggs A."/>
            <person name="Gujja S."/>
            <person name="Hansen M."/>
            <person name="Howarth C."/>
            <person name="Imamovic A."/>
            <person name="Ireland A."/>
            <person name="Larimer J."/>
            <person name="McCowan C."/>
            <person name="Murphy C."/>
            <person name="Pearson M."/>
            <person name="Poon T.W."/>
            <person name="Priest M."/>
            <person name="Roberts A."/>
            <person name="Saif S."/>
            <person name="Shea T."/>
            <person name="Sykes S."/>
            <person name="Wortman J."/>
            <person name="Nusbaum C."/>
            <person name="Birren B."/>
        </authorList>
    </citation>
    <scope>NUCLEOTIDE SEQUENCE [LARGE SCALE GENOMIC DNA]</scope>
    <source>
        <strain evidence="8">NJM9701</strain>
    </source>
</reference>
<dbReference type="PANTHER" id="PTHR10159">
    <property type="entry name" value="DUAL SPECIFICITY PROTEIN PHOSPHATASE"/>
    <property type="match status" value="1"/>
</dbReference>
<dbReference type="AlphaFoldDB" id="A0A024UMT0"/>
<dbReference type="PANTHER" id="PTHR10159:SF525">
    <property type="entry name" value="MAP KINASE PHOSPHATASE WITH LEUCINE-RICH REPEATS PROTEIN 3"/>
    <property type="match status" value="1"/>
</dbReference>
<dbReference type="RefSeq" id="XP_008863712.1">
    <property type="nucleotide sequence ID" value="XM_008865490.1"/>
</dbReference>
<accession>A0A024UMT0</accession>
<dbReference type="EMBL" id="KI913954">
    <property type="protein sequence ID" value="ETW07619.1"/>
    <property type="molecule type" value="Genomic_DNA"/>
</dbReference>
<dbReference type="GO" id="GO:0043409">
    <property type="term" value="P:negative regulation of MAPK cascade"/>
    <property type="evidence" value="ECO:0007669"/>
    <property type="project" value="TreeGrafter"/>
</dbReference>
<organism evidence="8">
    <name type="scientific">Aphanomyces invadans</name>
    <dbReference type="NCBI Taxonomy" id="157072"/>
    <lineage>
        <taxon>Eukaryota</taxon>
        <taxon>Sar</taxon>
        <taxon>Stramenopiles</taxon>
        <taxon>Oomycota</taxon>
        <taxon>Saprolegniomycetes</taxon>
        <taxon>Saprolegniales</taxon>
        <taxon>Verrucalvaceae</taxon>
        <taxon>Aphanomyces</taxon>
    </lineage>
</organism>
<dbReference type="GO" id="GO:0004725">
    <property type="term" value="F:protein tyrosine phosphatase activity"/>
    <property type="evidence" value="ECO:0007669"/>
    <property type="project" value="UniProtKB-EC"/>
</dbReference>
<name>A0A024UMT0_9STRA</name>
<dbReference type="InterPro" id="IPR029021">
    <property type="entry name" value="Prot-tyrosine_phosphatase-like"/>
</dbReference>
<protein>
    <recommendedName>
        <fullName evidence="2">protein-tyrosine-phosphatase</fullName>
        <ecNumber evidence="2">3.1.3.48</ecNumber>
    </recommendedName>
</protein>
<dbReference type="PROSITE" id="PS50206">
    <property type="entry name" value="RHODANESE_3"/>
    <property type="match status" value="1"/>
</dbReference>
<dbReference type="InterPro" id="IPR036873">
    <property type="entry name" value="Rhodanese-like_dom_sf"/>
</dbReference>
<dbReference type="EC" id="3.1.3.48" evidence="2"/>
<dbReference type="SMART" id="SM00195">
    <property type="entry name" value="DSPc"/>
    <property type="match status" value="1"/>
</dbReference>